<dbReference type="InterPro" id="IPR006115">
    <property type="entry name" value="6PGDH_NADP-bd"/>
</dbReference>
<dbReference type="SUPFAM" id="SSF48179">
    <property type="entry name" value="6-phosphogluconate dehydrogenase C-terminal domain-like"/>
    <property type="match status" value="1"/>
</dbReference>
<organism evidence="5">
    <name type="scientific">marine metagenome</name>
    <dbReference type="NCBI Taxonomy" id="408172"/>
    <lineage>
        <taxon>unclassified sequences</taxon>
        <taxon>metagenomes</taxon>
        <taxon>ecological metagenomes</taxon>
    </lineage>
</organism>
<evidence type="ECO:0000313" key="5">
    <source>
        <dbReference type="EMBL" id="SVA93554.1"/>
    </source>
</evidence>
<dbReference type="GO" id="GO:0051287">
    <property type="term" value="F:NAD binding"/>
    <property type="evidence" value="ECO:0007669"/>
    <property type="project" value="InterPro"/>
</dbReference>
<dbReference type="GO" id="GO:0016491">
    <property type="term" value="F:oxidoreductase activity"/>
    <property type="evidence" value="ECO:0007669"/>
    <property type="project" value="UniProtKB-KW"/>
</dbReference>
<dbReference type="Gene3D" id="3.40.50.720">
    <property type="entry name" value="NAD(P)-binding Rossmann-like Domain"/>
    <property type="match status" value="1"/>
</dbReference>
<gene>
    <name evidence="5" type="ORF">METZ01_LOCUS146408</name>
</gene>
<evidence type="ECO:0008006" key="6">
    <source>
        <dbReference type="Google" id="ProtNLM"/>
    </source>
</evidence>
<dbReference type="PANTHER" id="PTHR43060:SF15">
    <property type="entry name" value="3-HYDROXYISOBUTYRATE DEHYDROGENASE-LIKE 1, MITOCHONDRIAL-RELATED"/>
    <property type="match status" value="1"/>
</dbReference>
<dbReference type="InterPro" id="IPR029154">
    <property type="entry name" value="HIBADH-like_NADP-bd"/>
</dbReference>
<dbReference type="SUPFAM" id="SSF51735">
    <property type="entry name" value="NAD(P)-binding Rossmann-fold domains"/>
    <property type="match status" value="1"/>
</dbReference>
<sequence length="320" mass="34169">MKIGYIGLGNVGAKLATSLLRKGFDVTVLDVEPAAMKPLQQAGARIADNARSLAENNDIVITCLPSPRISAEVLEADDGVLAGLAPGKIWLEMSSTDVADLKRLGQLVETKGADALDCPVSGGCHRAATGNIAIFAGGRRGAFERVLPLLTAMGRNVLHTGELGTASIMKVATNYLAGVQLISTGEAFMVAKKAGVDLGVAYEAIRISSGNSFVHETEGQLILNGSYDINFTMDLEVKDLSLFDELGKAYEVPLELSPLCVEIMKDGLKRYGPRVWSSMVVKRLEDDCGVDLRAPGFPEYLTDNESEQIGTEVIVRGRDQ</sequence>
<evidence type="ECO:0000259" key="3">
    <source>
        <dbReference type="Pfam" id="PF03446"/>
    </source>
</evidence>
<dbReference type="PIRSF" id="PIRSF000103">
    <property type="entry name" value="HIBADH"/>
    <property type="match status" value="1"/>
</dbReference>
<keyword evidence="2" id="KW-0520">NAD</keyword>
<dbReference type="InterPro" id="IPR015815">
    <property type="entry name" value="HIBADH-related"/>
</dbReference>
<name>A0A381ZWT4_9ZZZZ</name>
<proteinExistence type="predicted"/>
<dbReference type="Pfam" id="PF03446">
    <property type="entry name" value="NAD_binding_2"/>
    <property type="match status" value="1"/>
</dbReference>
<dbReference type="InterPro" id="IPR013328">
    <property type="entry name" value="6PGD_dom2"/>
</dbReference>
<dbReference type="EMBL" id="UINC01022925">
    <property type="protein sequence ID" value="SVA93554.1"/>
    <property type="molecule type" value="Genomic_DNA"/>
</dbReference>
<dbReference type="PANTHER" id="PTHR43060">
    <property type="entry name" value="3-HYDROXYISOBUTYRATE DEHYDROGENASE-LIKE 1, MITOCHONDRIAL-RELATED"/>
    <property type="match status" value="1"/>
</dbReference>
<dbReference type="Gene3D" id="1.10.1040.10">
    <property type="entry name" value="N-(1-d-carboxylethyl)-l-norvaline Dehydrogenase, domain 2"/>
    <property type="match status" value="1"/>
</dbReference>
<dbReference type="GO" id="GO:0050661">
    <property type="term" value="F:NADP binding"/>
    <property type="evidence" value="ECO:0007669"/>
    <property type="project" value="InterPro"/>
</dbReference>
<reference evidence="5" key="1">
    <citation type="submission" date="2018-05" db="EMBL/GenBank/DDBJ databases">
        <authorList>
            <person name="Lanie J.A."/>
            <person name="Ng W.-L."/>
            <person name="Kazmierczak K.M."/>
            <person name="Andrzejewski T.M."/>
            <person name="Davidsen T.M."/>
            <person name="Wayne K.J."/>
            <person name="Tettelin H."/>
            <person name="Glass J.I."/>
            <person name="Rusch D."/>
            <person name="Podicherti R."/>
            <person name="Tsui H.-C.T."/>
            <person name="Winkler M.E."/>
        </authorList>
    </citation>
    <scope>NUCLEOTIDE SEQUENCE</scope>
</reference>
<keyword evidence="1" id="KW-0560">Oxidoreductase</keyword>
<feature type="domain" description="3-hydroxyisobutyrate dehydrogenase-like NAD-binding" evidence="4">
    <location>
        <begin position="164"/>
        <end position="274"/>
    </location>
</feature>
<evidence type="ECO:0000256" key="2">
    <source>
        <dbReference type="ARBA" id="ARBA00023027"/>
    </source>
</evidence>
<dbReference type="InterPro" id="IPR008927">
    <property type="entry name" value="6-PGluconate_DH-like_C_sf"/>
</dbReference>
<protein>
    <recommendedName>
        <fullName evidence="6">6-phosphogluconate dehydrogenase NADP-binding domain-containing protein</fullName>
    </recommendedName>
</protein>
<evidence type="ECO:0000256" key="1">
    <source>
        <dbReference type="ARBA" id="ARBA00023002"/>
    </source>
</evidence>
<feature type="domain" description="6-phosphogluconate dehydrogenase NADP-binding" evidence="3">
    <location>
        <begin position="2"/>
        <end position="161"/>
    </location>
</feature>
<evidence type="ECO:0000259" key="4">
    <source>
        <dbReference type="Pfam" id="PF14833"/>
    </source>
</evidence>
<dbReference type="AlphaFoldDB" id="A0A381ZWT4"/>
<dbReference type="Pfam" id="PF14833">
    <property type="entry name" value="NAD_binding_11"/>
    <property type="match status" value="1"/>
</dbReference>
<accession>A0A381ZWT4</accession>
<dbReference type="InterPro" id="IPR036291">
    <property type="entry name" value="NAD(P)-bd_dom_sf"/>
</dbReference>